<dbReference type="InterPro" id="IPR036866">
    <property type="entry name" value="RibonucZ/Hydroxyglut_hydro"/>
</dbReference>
<proteinExistence type="predicted"/>
<dbReference type="PANTHER" id="PTHR42663:SF6">
    <property type="entry name" value="HYDROLASE C777.06C-RELATED"/>
    <property type="match status" value="1"/>
</dbReference>
<dbReference type="Gene3D" id="3.60.15.10">
    <property type="entry name" value="Ribonuclease Z/Hydroxyacylglutathione hydrolase-like"/>
    <property type="match status" value="1"/>
</dbReference>
<reference evidence="1" key="1">
    <citation type="submission" date="2020-10" db="EMBL/GenBank/DDBJ databases">
        <authorList>
            <person name="Castelo-Branco R."/>
            <person name="Eusebio N."/>
            <person name="Adriana R."/>
            <person name="Vieira A."/>
            <person name="Brugerolle De Fraissinette N."/>
            <person name="Rezende De Castro R."/>
            <person name="Schneider M.P."/>
            <person name="Vasconcelos V."/>
            <person name="Leao P.N."/>
        </authorList>
    </citation>
    <scope>NUCLEOTIDE SEQUENCE</scope>
    <source>
        <strain evidence="1">LEGE 07157</strain>
    </source>
</reference>
<keyword evidence="2" id="KW-1185">Reference proteome</keyword>
<dbReference type="SUPFAM" id="SSF56281">
    <property type="entry name" value="Metallo-hydrolase/oxidoreductase"/>
    <property type="match status" value="1"/>
</dbReference>
<organism evidence="1 2">
    <name type="scientific">Lusitaniella coriacea LEGE 07157</name>
    <dbReference type="NCBI Taxonomy" id="945747"/>
    <lineage>
        <taxon>Bacteria</taxon>
        <taxon>Bacillati</taxon>
        <taxon>Cyanobacteriota</taxon>
        <taxon>Cyanophyceae</taxon>
        <taxon>Spirulinales</taxon>
        <taxon>Lusitaniellaceae</taxon>
        <taxon>Lusitaniella</taxon>
    </lineage>
</organism>
<gene>
    <name evidence="1" type="ORF">IQ249_20545</name>
</gene>
<accession>A0A8J7JDH7</accession>
<dbReference type="GO" id="GO:0046872">
    <property type="term" value="F:metal ion binding"/>
    <property type="evidence" value="ECO:0007669"/>
    <property type="project" value="UniProtKB-KW"/>
</dbReference>
<comment type="caution">
    <text evidence="1">The sequence shown here is derived from an EMBL/GenBank/DDBJ whole genome shotgun (WGS) entry which is preliminary data.</text>
</comment>
<dbReference type="PANTHER" id="PTHR42663">
    <property type="entry name" value="HYDROLASE C777.06C-RELATED-RELATED"/>
    <property type="match status" value="1"/>
</dbReference>
<evidence type="ECO:0000313" key="2">
    <source>
        <dbReference type="Proteomes" id="UP000654482"/>
    </source>
</evidence>
<protein>
    <submittedName>
        <fullName evidence="1">MBL fold metallo-hydrolase</fullName>
    </submittedName>
</protein>
<dbReference type="EMBL" id="JADEWZ010000042">
    <property type="protein sequence ID" value="MBE9118285.1"/>
    <property type="molecule type" value="Genomic_DNA"/>
</dbReference>
<sequence>MKLLFLGSGSAFTVGADNFQSNMLLIDKQGDKLLIDCGSDVRFSLHKAGLSYQDITDIYISHLHADHVGGLEYIGFTTLFNPQCPKPRLYVSKDVESDLWDRCLSGGMRDINSDIADLSTYFDVRKIDCEASFTWKQTTFELVRVIHIHNGFYLMPSYGLFFTIEGIKVLLTTDTQLFLQENGEFYEAADIIFHDCETSEYPSPVHVSYGELVQLPPQIKRKMWLYGYQPGSLPDAPQDGFLGFVKPGQVFDFSAAGMTQSYSY</sequence>
<dbReference type="AlphaFoldDB" id="A0A8J7JDH7"/>
<name>A0A8J7JDH7_9CYAN</name>
<dbReference type="GO" id="GO:0016787">
    <property type="term" value="F:hydrolase activity"/>
    <property type="evidence" value="ECO:0007669"/>
    <property type="project" value="UniProtKB-KW"/>
</dbReference>
<evidence type="ECO:0000313" key="1">
    <source>
        <dbReference type="EMBL" id="MBE9118285.1"/>
    </source>
</evidence>
<dbReference type="Proteomes" id="UP000654482">
    <property type="component" value="Unassembled WGS sequence"/>
</dbReference>
<dbReference type="RefSeq" id="WP_194031372.1">
    <property type="nucleotide sequence ID" value="NZ_JADEWZ010000042.1"/>
</dbReference>
<dbReference type="Pfam" id="PF23023">
    <property type="entry name" value="Anti-Pycsar_Apyc1"/>
    <property type="match status" value="1"/>
</dbReference>